<proteinExistence type="predicted"/>
<gene>
    <name evidence="3" type="ORF">BN869_000007763_1</name>
    <name evidence="4" type="ORF">IM811_009627</name>
</gene>
<dbReference type="Proteomes" id="UP000616885">
    <property type="component" value="Unassembled WGS sequence"/>
</dbReference>
<protein>
    <submittedName>
        <fullName evidence="3">Uncharacterized protein</fullName>
    </submittedName>
</protein>
<evidence type="ECO:0000313" key="4">
    <source>
        <dbReference type="EMBL" id="KAF9742327.1"/>
    </source>
</evidence>
<organism evidence="3">
    <name type="scientific">Bionectria ochroleuca</name>
    <name type="common">Gliocladium roseum</name>
    <dbReference type="NCBI Taxonomy" id="29856"/>
    <lineage>
        <taxon>Eukaryota</taxon>
        <taxon>Fungi</taxon>
        <taxon>Dikarya</taxon>
        <taxon>Ascomycota</taxon>
        <taxon>Pezizomycotina</taxon>
        <taxon>Sordariomycetes</taxon>
        <taxon>Hypocreomycetidae</taxon>
        <taxon>Hypocreales</taxon>
        <taxon>Bionectriaceae</taxon>
        <taxon>Clonostachys</taxon>
    </lineage>
</organism>
<reference evidence="4" key="2">
    <citation type="submission" date="2020-10" db="EMBL/GenBank/DDBJ databases">
        <title>High-Quality Genome Resource of Clonostachys rosea strain S41 by Oxford Nanopore Long-Read Sequencing.</title>
        <authorList>
            <person name="Wang H."/>
        </authorList>
    </citation>
    <scope>NUCLEOTIDE SEQUENCE</scope>
    <source>
        <strain evidence="4">S41</strain>
    </source>
</reference>
<keyword evidence="2" id="KW-0732">Signal</keyword>
<evidence type="ECO:0000256" key="1">
    <source>
        <dbReference type="SAM" id="MobiDB-lite"/>
    </source>
</evidence>
<dbReference type="EMBL" id="CDPU01000024">
    <property type="protein sequence ID" value="CEO51705.1"/>
    <property type="molecule type" value="Genomic_DNA"/>
</dbReference>
<accession>A0A0B7K9V3</accession>
<feature type="chain" id="PRO_5044541145" evidence="2">
    <location>
        <begin position="23"/>
        <end position="306"/>
    </location>
</feature>
<evidence type="ECO:0000256" key="2">
    <source>
        <dbReference type="SAM" id="SignalP"/>
    </source>
</evidence>
<reference evidence="3" key="1">
    <citation type="submission" date="2015-01" db="EMBL/GenBank/DDBJ databases">
        <authorList>
            <person name="Durling Mikael"/>
        </authorList>
    </citation>
    <scope>NUCLEOTIDE SEQUENCE</scope>
</reference>
<feature type="signal peptide" evidence="2">
    <location>
        <begin position="1"/>
        <end position="22"/>
    </location>
</feature>
<feature type="compositionally biased region" description="Low complexity" evidence="1">
    <location>
        <begin position="221"/>
        <end position="269"/>
    </location>
</feature>
<feature type="compositionally biased region" description="Polar residues" evidence="1">
    <location>
        <begin position="270"/>
        <end position="283"/>
    </location>
</feature>
<dbReference type="AlphaFoldDB" id="A0A0B7K9V3"/>
<evidence type="ECO:0000313" key="3">
    <source>
        <dbReference type="EMBL" id="CEO51705.1"/>
    </source>
</evidence>
<sequence length="306" mass="31511">MVASSLLGPLGIVLAAALPALAFDRISIASTVKADTEVEVKIRNDLDDGTKSFDGGFTNFNVYLATTPPGWGTGPVCLLANGTKIDTTSVKVTIPADVAPSDAKLKITTMEWNSDPNKDGPSGFQYSNTFSLQGGTGAWGKSELAGRGFGDMDTVPCSAYSCIRKCNDDSFDEMTKLGNSEDIEAYKAVYKPIYECMTKCPGTTMPSWDTLIKASDEDTESSSSTASSSKTKTASSSSTSTGTATATATDSSDTASTTLSTAVTTPTGSSTQGATSPTTTDSGATRVFGTASSLVLAAVVAACHFL</sequence>
<feature type="region of interest" description="Disordered" evidence="1">
    <location>
        <begin position="214"/>
        <end position="284"/>
    </location>
</feature>
<name>A0A0B7K9V3_BIOOC</name>
<dbReference type="EMBL" id="JADCTT010000022">
    <property type="protein sequence ID" value="KAF9742327.1"/>
    <property type="molecule type" value="Genomic_DNA"/>
</dbReference>